<evidence type="ECO:0000313" key="2">
    <source>
        <dbReference type="Proteomes" id="UP000270261"/>
    </source>
</evidence>
<accession>A0A426FQY8</accession>
<proteinExistence type="predicted"/>
<protein>
    <submittedName>
        <fullName evidence="1">Uncharacterized protein</fullName>
    </submittedName>
</protein>
<dbReference type="Proteomes" id="UP000270261">
    <property type="component" value="Unassembled WGS sequence"/>
</dbReference>
<dbReference type="AlphaFoldDB" id="A0A426FQY8"/>
<dbReference type="RefSeq" id="WP_125094505.1">
    <property type="nucleotide sequence ID" value="NZ_RRUE01000001.1"/>
</dbReference>
<organism evidence="1 2">
    <name type="scientific">Lautropia dentalis</name>
    <dbReference type="NCBI Taxonomy" id="2490857"/>
    <lineage>
        <taxon>Bacteria</taxon>
        <taxon>Pseudomonadati</taxon>
        <taxon>Pseudomonadota</taxon>
        <taxon>Betaproteobacteria</taxon>
        <taxon>Burkholderiales</taxon>
        <taxon>Burkholderiaceae</taxon>
        <taxon>Lautropia</taxon>
    </lineage>
</organism>
<sequence length="90" mass="9786">MVISFVSMMFESSVLAPHRPLGSLRACWARTGKAPEGTAGGDAPILERVVGLPVADMDFSVTRMGKLPLPEWTRPLPERTCPLQDRPPDA</sequence>
<dbReference type="EMBL" id="RRUE01000001">
    <property type="protein sequence ID" value="RRN45074.1"/>
    <property type="molecule type" value="Genomic_DNA"/>
</dbReference>
<reference evidence="1 2" key="1">
    <citation type="submission" date="2018-11" db="EMBL/GenBank/DDBJ databases">
        <title>Genome sequencing of Lautropia sp. KCOM 2505 (= ChDC F240).</title>
        <authorList>
            <person name="Kook J.-K."/>
            <person name="Park S.-N."/>
            <person name="Lim Y.K."/>
        </authorList>
    </citation>
    <scope>NUCLEOTIDE SEQUENCE [LARGE SCALE GENOMIC DNA]</scope>
    <source>
        <strain evidence="1 2">KCOM 2505</strain>
    </source>
</reference>
<evidence type="ECO:0000313" key="1">
    <source>
        <dbReference type="EMBL" id="RRN45074.1"/>
    </source>
</evidence>
<keyword evidence="2" id="KW-1185">Reference proteome</keyword>
<comment type="caution">
    <text evidence="1">The sequence shown here is derived from an EMBL/GenBank/DDBJ whole genome shotgun (WGS) entry which is preliminary data.</text>
</comment>
<gene>
    <name evidence="1" type="ORF">EHV23_02125</name>
</gene>
<name>A0A426FQY8_9BURK</name>